<protein>
    <recommendedName>
        <fullName evidence="4">Phosphorylated adapter RNA export protein</fullName>
    </recommendedName>
    <alternativeName>
        <fullName evidence="10">RNA U small nuclear RNA export adapter protein</fullName>
    </alternativeName>
</protein>
<evidence type="ECO:0000256" key="1">
    <source>
        <dbReference type="ARBA" id="ARBA00004123"/>
    </source>
</evidence>
<evidence type="ECO:0000256" key="3">
    <source>
        <dbReference type="ARBA" id="ARBA00006094"/>
    </source>
</evidence>
<dbReference type="PANTHER" id="PTHR13135:SF0">
    <property type="entry name" value="PHOSPHORYLATED ADAPTER RNA EXPORT PROTEIN"/>
    <property type="match status" value="1"/>
</dbReference>
<proteinExistence type="inferred from homology"/>
<dbReference type="AlphaFoldDB" id="A0A915B8L7"/>
<evidence type="ECO:0000256" key="10">
    <source>
        <dbReference type="ARBA" id="ARBA00030834"/>
    </source>
</evidence>
<keyword evidence="13" id="KW-1185">Reference proteome</keyword>
<feature type="compositionally biased region" description="Basic and acidic residues" evidence="11">
    <location>
        <begin position="337"/>
        <end position="351"/>
    </location>
</feature>
<dbReference type="WBParaSite" id="PgR030_g072_t02">
    <property type="protein sequence ID" value="PgR030_g072_t02"/>
    <property type="gene ID" value="PgR030_g072"/>
</dbReference>
<sequence>MLSSFPQIMYRSRKHSDDSSSDDGFPTTRKYVRMEQDKKVDAGSKNKKRLNIWSEVLQERELAEGISENLDIEGGGKKISRGVESYVLPKNRLDKTNYESRPVRQYADSPFDDEYLRDVDSPGVSKDLDETAEQEDQNERWRYKKSGTGGKQNERQQPLRHSRRDRSVGFQRGYSRDCFTGRNCRKRTWTDRKTCALVSKDYSLEALMAAEFPSGLPIDELSKRIAKVLGERDGSSVIAAVKAVGETLALKLFEEARNVEASGGMLVANGSRRRTPGGVFLALFKANPDVSQAAKDAMNDVQKVLSREMKKAKRQGGGLTEDGTELKPLPNAMEVVRAVHESKGARMKNDEVMEEGEIMDD</sequence>
<organism evidence="13 14">
    <name type="scientific">Parascaris univalens</name>
    <name type="common">Nematode worm</name>
    <dbReference type="NCBI Taxonomy" id="6257"/>
    <lineage>
        <taxon>Eukaryota</taxon>
        <taxon>Metazoa</taxon>
        <taxon>Ecdysozoa</taxon>
        <taxon>Nematoda</taxon>
        <taxon>Chromadorea</taxon>
        <taxon>Rhabditida</taxon>
        <taxon>Spirurina</taxon>
        <taxon>Ascaridomorpha</taxon>
        <taxon>Ascaridoidea</taxon>
        <taxon>Ascarididae</taxon>
        <taxon>Parascaris</taxon>
    </lineage>
</organism>
<dbReference type="InterPro" id="IPR038092">
    <property type="entry name" value="PHAX_RNA-binding_sf"/>
</dbReference>
<keyword evidence="6" id="KW-0963">Cytoplasm</keyword>
<dbReference type="GO" id="GO:0006408">
    <property type="term" value="P:snRNA export from nucleus"/>
    <property type="evidence" value="ECO:0007669"/>
    <property type="project" value="InterPro"/>
</dbReference>
<dbReference type="Proteomes" id="UP000887569">
    <property type="component" value="Unplaced"/>
</dbReference>
<evidence type="ECO:0000256" key="6">
    <source>
        <dbReference type="ARBA" id="ARBA00022490"/>
    </source>
</evidence>
<evidence type="ECO:0000256" key="7">
    <source>
        <dbReference type="ARBA" id="ARBA00022884"/>
    </source>
</evidence>
<dbReference type="GO" id="GO:0005737">
    <property type="term" value="C:cytoplasm"/>
    <property type="evidence" value="ECO:0007669"/>
    <property type="project" value="UniProtKB-SubCell"/>
</dbReference>
<dbReference type="PANTHER" id="PTHR13135">
    <property type="entry name" value="CYTOSOLIC RESINIFERATOXIN BINDING PROTEIN RBP-26"/>
    <property type="match status" value="1"/>
</dbReference>
<keyword evidence="8" id="KW-0653">Protein transport</keyword>
<dbReference type="GO" id="GO:0005634">
    <property type="term" value="C:nucleus"/>
    <property type="evidence" value="ECO:0007669"/>
    <property type="project" value="UniProtKB-SubCell"/>
</dbReference>
<dbReference type="GO" id="GO:0015031">
    <property type="term" value="P:protein transport"/>
    <property type="evidence" value="ECO:0007669"/>
    <property type="project" value="UniProtKB-KW"/>
</dbReference>
<feature type="compositionally biased region" description="Acidic residues" evidence="11">
    <location>
        <begin position="352"/>
        <end position="361"/>
    </location>
</feature>
<evidence type="ECO:0000256" key="4">
    <source>
        <dbReference type="ARBA" id="ARBA00016856"/>
    </source>
</evidence>
<keyword evidence="5" id="KW-0813">Transport</keyword>
<evidence type="ECO:0000313" key="14">
    <source>
        <dbReference type="WBParaSite" id="PgR030_g072_t02"/>
    </source>
</evidence>
<evidence type="ECO:0000313" key="13">
    <source>
        <dbReference type="Proteomes" id="UP000887569"/>
    </source>
</evidence>
<evidence type="ECO:0000256" key="9">
    <source>
        <dbReference type="ARBA" id="ARBA00023242"/>
    </source>
</evidence>
<evidence type="ECO:0000256" key="11">
    <source>
        <dbReference type="SAM" id="MobiDB-lite"/>
    </source>
</evidence>
<dbReference type="InterPro" id="IPR039047">
    <property type="entry name" value="PHAX"/>
</dbReference>
<reference evidence="14" key="1">
    <citation type="submission" date="2022-11" db="UniProtKB">
        <authorList>
            <consortium name="WormBaseParasite"/>
        </authorList>
    </citation>
    <scope>IDENTIFICATION</scope>
</reference>
<evidence type="ECO:0000256" key="2">
    <source>
        <dbReference type="ARBA" id="ARBA00004496"/>
    </source>
</evidence>
<feature type="compositionally biased region" description="Basic and acidic residues" evidence="11">
    <location>
        <begin position="32"/>
        <end position="44"/>
    </location>
</feature>
<dbReference type="InterPro" id="IPR019385">
    <property type="entry name" value="PHAX_RNA-binding_domain"/>
</dbReference>
<evidence type="ECO:0000259" key="12">
    <source>
        <dbReference type="Pfam" id="PF10258"/>
    </source>
</evidence>
<comment type="subcellular location">
    <subcellularLocation>
        <location evidence="2">Cytoplasm</location>
    </subcellularLocation>
    <subcellularLocation>
        <location evidence="1">Nucleus</location>
    </subcellularLocation>
</comment>
<feature type="region of interest" description="Disordered" evidence="11">
    <location>
        <begin position="1"/>
        <end position="45"/>
    </location>
</feature>
<comment type="similarity">
    <text evidence="3">Belongs to the PHAX family.</text>
</comment>
<evidence type="ECO:0000256" key="5">
    <source>
        <dbReference type="ARBA" id="ARBA00022448"/>
    </source>
</evidence>
<keyword evidence="9" id="KW-0539">Nucleus</keyword>
<feature type="region of interest" description="Disordered" evidence="11">
    <location>
        <begin position="99"/>
        <end position="167"/>
    </location>
</feature>
<dbReference type="Pfam" id="PF10258">
    <property type="entry name" value="PHAX_RNA-bd"/>
    <property type="match status" value="1"/>
</dbReference>
<feature type="region of interest" description="Disordered" evidence="11">
    <location>
        <begin position="311"/>
        <end position="361"/>
    </location>
</feature>
<evidence type="ECO:0000256" key="8">
    <source>
        <dbReference type="ARBA" id="ARBA00022927"/>
    </source>
</evidence>
<feature type="domain" description="Phosphorylated adapter RNA export protein RNA-binding" evidence="12">
    <location>
        <begin position="222"/>
        <end position="298"/>
    </location>
</feature>
<name>A0A915B8L7_PARUN</name>
<dbReference type="GO" id="GO:0003723">
    <property type="term" value="F:RNA binding"/>
    <property type="evidence" value="ECO:0007669"/>
    <property type="project" value="UniProtKB-KW"/>
</dbReference>
<keyword evidence="7" id="KW-0694">RNA-binding</keyword>
<dbReference type="Gene3D" id="1.10.10.1440">
    <property type="entry name" value="PHAX RNA-binding domain"/>
    <property type="match status" value="1"/>
</dbReference>
<accession>A0A915B8L7</accession>